<dbReference type="InterPro" id="IPR053202">
    <property type="entry name" value="EGF_Rcpt_Signaling_Reg"/>
</dbReference>
<keyword evidence="3" id="KW-1185">Reference proteome</keyword>
<dbReference type="Gene3D" id="3.40.50.150">
    <property type="entry name" value="Vaccinia Virus protein VP39"/>
    <property type="match status" value="1"/>
</dbReference>
<dbReference type="GO" id="GO:0032259">
    <property type="term" value="P:methylation"/>
    <property type="evidence" value="ECO:0007669"/>
    <property type="project" value="UniProtKB-KW"/>
</dbReference>
<dbReference type="Pfam" id="PF05050">
    <property type="entry name" value="Methyltransf_21"/>
    <property type="match status" value="1"/>
</dbReference>
<reference evidence="2 3" key="1">
    <citation type="submission" date="2021-03" db="EMBL/GenBank/DDBJ databases">
        <authorList>
            <person name="So Y."/>
        </authorList>
    </citation>
    <scope>NUCLEOTIDE SEQUENCE [LARGE SCALE GENOMIC DNA]</scope>
    <source>
        <strain evidence="2 3">SSH11</strain>
    </source>
</reference>
<evidence type="ECO:0000313" key="3">
    <source>
        <dbReference type="Proteomes" id="UP000681594"/>
    </source>
</evidence>
<dbReference type="PANTHER" id="PTHR34009">
    <property type="entry name" value="PROTEIN STAR"/>
    <property type="match status" value="1"/>
</dbReference>
<sequence length="224" mass="24881">MPTYYGQFDPPLDQVLHERYFRERTKPGVFVECGAFDGETECTCKFFEESLGWSGVNVEPSPPIFTQLVANRPASRNVNAALASKTGTATFRGIIHPDFGELCTNGSLSHHPNHAAYIAEAGWEMRDYEVKTITWPDLVEQAGLTRVDLLVLDVEGAELDVVAGMRGAPVLPEIFCAEHGHLGVQALRDAVEPLGYRYDGSAEVNSFFVKLPPARRWLRKIMGR</sequence>
<dbReference type="RefSeq" id="WP_209377811.1">
    <property type="nucleotide sequence ID" value="NZ_JAGIZB010000002.1"/>
</dbReference>
<proteinExistence type="predicted"/>
<feature type="domain" description="Methyltransferase FkbM" evidence="1">
    <location>
        <begin position="32"/>
        <end position="166"/>
    </location>
</feature>
<organism evidence="2 3">
    <name type="scientific">Pararoseomonas baculiformis</name>
    <dbReference type="NCBI Taxonomy" id="2820812"/>
    <lineage>
        <taxon>Bacteria</taxon>
        <taxon>Pseudomonadati</taxon>
        <taxon>Pseudomonadota</taxon>
        <taxon>Alphaproteobacteria</taxon>
        <taxon>Acetobacterales</taxon>
        <taxon>Acetobacteraceae</taxon>
        <taxon>Pararoseomonas</taxon>
    </lineage>
</organism>
<dbReference type="NCBIfam" id="TIGR01444">
    <property type="entry name" value="fkbM_fam"/>
    <property type="match status" value="1"/>
</dbReference>
<dbReference type="InterPro" id="IPR029063">
    <property type="entry name" value="SAM-dependent_MTases_sf"/>
</dbReference>
<name>A0ABS4A9B4_9PROT</name>
<dbReference type="SUPFAM" id="SSF53335">
    <property type="entry name" value="S-adenosyl-L-methionine-dependent methyltransferases"/>
    <property type="match status" value="1"/>
</dbReference>
<accession>A0ABS4A9B4</accession>
<evidence type="ECO:0000313" key="2">
    <source>
        <dbReference type="EMBL" id="MBP0443579.1"/>
    </source>
</evidence>
<dbReference type="EMBL" id="JAGIZB010000002">
    <property type="protein sequence ID" value="MBP0443579.1"/>
    <property type="molecule type" value="Genomic_DNA"/>
</dbReference>
<dbReference type="GO" id="GO:0008168">
    <property type="term" value="F:methyltransferase activity"/>
    <property type="evidence" value="ECO:0007669"/>
    <property type="project" value="UniProtKB-KW"/>
</dbReference>
<dbReference type="PANTHER" id="PTHR34009:SF2">
    <property type="entry name" value="PROTEIN STAR"/>
    <property type="match status" value="1"/>
</dbReference>
<protein>
    <submittedName>
        <fullName evidence="2">FkbM family methyltransferase</fullName>
    </submittedName>
</protein>
<dbReference type="InterPro" id="IPR006342">
    <property type="entry name" value="FkbM_mtfrase"/>
</dbReference>
<dbReference type="Proteomes" id="UP000681594">
    <property type="component" value="Unassembled WGS sequence"/>
</dbReference>
<evidence type="ECO:0000259" key="1">
    <source>
        <dbReference type="Pfam" id="PF05050"/>
    </source>
</evidence>
<keyword evidence="2" id="KW-0489">Methyltransferase</keyword>
<keyword evidence="2" id="KW-0808">Transferase</keyword>
<gene>
    <name evidence="2" type="ORF">J8J14_02205</name>
</gene>
<comment type="caution">
    <text evidence="2">The sequence shown here is derived from an EMBL/GenBank/DDBJ whole genome shotgun (WGS) entry which is preliminary data.</text>
</comment>